<accession>A0A212FDP8</accession>
<sequence>MKTDETCKQSFLHMKELALRGNIEDEALMEYVIDGIRDSESNKIVLYGASNLKEFRKKLDISSDIKKKLSSRSSPSTTKRENVLTYKERERERETIQLRLLQHRDI</sequence>
<name>A0A212FDP8_DANPL</name>
<gene>
    <name evidence="2" type="ORF">KGM_208595</name>
</gene>
<evidence type="ECO:0000313" key="3">
    <source>
        <dbReference type="Proteomes" id="UP000007151"/>
    </source>
</evidence>
<feature type="compositionally biased region" description="Basic and acidic residues" evidence="1">
    <location>
        <begin position="78"/>
        <end position="88"/>
    </location>
</feature>
<dbReference type="AlphaFoldDB" id="A0A212FDP8"/>
<dbReference type="KEGG" id="dpl:KGM_208595"/>
<organism evidence="2 3">
    <name type="scientific">Danaus plexippus plexippus</name>
    <dbReference type="NCBI Taxonomy" id="278856"/>
    <lineage>
        <taxon>Eukaryota</taxon>
        <taxon>Metazoa</taxon>
        <taxon>Ecdysozoa</taxon>
        <taxon>Arthropoda</taxon>
        <taxon>Hexapoda</taxon>
        <taxon>Insecta</taxon>
        <taxon>Pterygota</taxon>
        <taxon>Neoptera</taxon>
        <taxon>Endopterygota</taxon>
        <taxon>Lepidoptera</taxon>
        <taxon>Glossata</taxon>
        <taxon>Ditrysia</taxon>
        <taxon>Papilionoidea</taxon>
        <taxon>Nymphalidae</taxon>
        <taxon>Danainae</taxon>
        <taxon>Danaini</taxon>
        <taxon>Danaina</taxon>
        <taxon>Danaus</taxon>
        <taxon>Danaus</taxon>
    </lineage>
</organism>
<protein>
    <submittedName>
        <fullName evidence="2">Blastopia polyprotein</fullName>
    </submittedName>
</protein>
<proteinExistence type="predicted"/>
<reference evidence="2 3" key="1">
    <citation type="journal article" date="2011" name="Cell">
        <title>The monarch butterfly genome yields insights into long-distance migration.</title>
        <authorList>
            <person name="Zhan S."/>
            <person name="Merlin C."/>
            <person name="Boore J.L."/>
            <person name="Reppert S.M."/>
        </authorList>
    </citation>
    <scope>NUCLEOTIDE SEQUENCE [LARGE SCALE GENOMIC DNA]</scope>
    <source>
        <strain evidence="2">F-2</strain>
    </source>
</reference>
<evidence type="ECO:0000313" key="2">
    <source>
        <dbReference type="EMBL" id="OWR51879.1"/>
    </source>
</evidence>
<feature type="region of interest" description="Disordered" evidence="1">
    <location>
        <begin position="66"/>
        <end position="88"/>
    </location>
</feature>
<evidence type="ECO:0000256" key="1">
    <source>
        <dbReference type="SAM" id="MobiDB-lite"/>
    </source>
</evidence>
<dbReference type="Proteomes" id="UP000007151">
    <property type="component" value="Unassembled WGS sequence"/>
</dbReference>
<comment type="caution">
    <text evidence="2">The sequence shown here is derived from an EMBL/GenBank/DDBJ whole genome shotgun (WGS) entry which is preliminary data.</text>
</comment>
<dbReference type="STRING" id="278856.A0A212FDP8"/>
<keyword evidence="3" id="KW-1185">Reference proteome</keyword>
<dbReference type="EMBL" id="AGBW02009007">
    <property type="protein sequence ID" value="OWR51879.1"/>
    <property type="molecule type" value="Genomic_DNA"/>
</dbReference>
<dbReference type="InParanoid" id="A0A212FDP8"/>